<dbReference type="CDD" id="cd00207">
    <property type="entry name" value="fer2"/>
    <property type="match status" value="1"/>
</dbReference>
<dbReference type="InterPro" id="IPR001041">
    <property type="entry name" value="2Fe-2S_ferredoxin-type"/>
</dbReference>
<keyword evidence="3" id="KW-0288">FMN</keyword>
<comment type="caution">
    <text evidence="11">The sequence shown here is derived from an EMBL/GenBank/DDBJ whole genome shotgun (WGS) entry which is preliminary data.</text>
</comment>
<dbReference type="AlphaFoldDB" id="A0A6N8INY8"/>
<dbReference type="PROSITE" id="PS51384">
    <property type="entry name" value="FAD_FR"/>
    <property type="match status" value="1"/>
</dbReference>
<keyword evidence="6" id="KW-0560">Oxidoreductase</keyword>
<dbReference type="InterPro" id="IPR017927">
    <property type="entry name" value="FAD-bd_FR_type"/>
</dbReference>
<proteinExistence type="predicted"/>
<dbReference type="InterPro" id="IPR017938">
    <property type="entry name" value="Riboflavin_synthase-like_b-brl"/>
</dbReference>
<evidence type="ECO:0000256" key="5">
    <source>
        <dbReference type="ARBA" id="ARBA00022723"/>
    </source>
</evidence>
<keyword evidence="12" id="KW-1185">Reference proteome</keyword>
<dbReference type="InterPro" id="IPR012675">
    <property type="entry name" value="Beta-grasp_dom_sf"/>
</dbReference>
<evidence type="ECO:0000256" key="6">
    <source>
        <dbReference type="ARBA" id="ARBA00023002"/>
    </source>
</evidence>
<evidence type="ECO:0000256" key="8">
    <source>
        <dbReference type="ARBA" id="ARBA00023014"/>
    </source>
</evidence>
<comment type="cofactor">
    <cofactor evidence="1">
        <name>FMN</name>
        <dbReference type="ChEBI" id="CHEBI:58210"/>
    </cofactor>
</comment>
<dbReference type="RefSeq" id="WP_157396086.1">
    <property type="nucleotide sequence ID" value="NZ_WSEL01000002.1"/>
</dbReference>
<dbReference type="PROSITE" id="PS00197">
    <property type="entry name" value="2FE2S_FER_1"/>
    <property type="match status" value="1"/>
</dbReference>
<dbReference type="PROSITE" id="PS51085">
    <property type="entry name" value="2FE2S_FER_2"/>
    <property type="match status" value="1"/>
</dbReference>
<dbReference type="Pfam" id="PF22290">
    <property type="entry name" value="DmmA-like_N"/>
    <property type="match status" value="1"/>
</dbReference>
<evidence type="ECO:0000256" key="1">
    <source>
        <dbReference type="ARBA" id="ARBA00001917"/>
    </source>
</evidence>
<evidence type="ECO:0000313" key="12">
    <source>
        <dbReference type="Proteomes" id="UP000469385"/>
    </source>
</evidence>
<feature type="domain" description="FAD-binding FR-type" evidence="10">
    <location>
        <begin position="1"/>
        <end position="103"/>
    </location>
</feature>
<evidence type="ECO:0000259" key="9">
    <source>
        <dbReference type="PROSITE" id="PS51085"/>
    </source>
</evidence>
<dbReference type="Gene3D" id="2.40.30.10">
    <property type="entry name" value="Translation factors"/>
    <property type="match status" value="1"/>
</dbReference>
<dbReference type="SUPFAM" id="SSF63380">
    <property type="entry name" value="Riboflavin synthase domain-like"/>
    <property type="match status" value="1"/>
</dbReference>
<dbReference type="PANTHER" id="PTHR47354">
    <property type="entry name" value="NADH OXIDOREDUCTASE HCR"/>
    <property type="match status" value="1"/>
</dbReference>
<sequence length="318" mass="34685">MSDLRLRVTAVRTEARDVLRLELQDPHGALLPAFAPGAHLTLHLPNGLQRQYSLAGDNRERHRYVLGVGRAAASRGGSDYVHRMLRAGAEVTCSAPANNFELVPDAPRYLFIAGGIGITPILSMVRWCEAAGEPWTLVYAARSRVRMGFYEELRAYGRRVRFHCDDEQGAPLAVAPLLADVEPGTQVYCCGPAPLMAAVREHGAHLGDEALHFEWFSAPAADAPPAAAAADGFWVDLRRSGTSLHVPPDRSVLDVLEANGHDVPFACREGLCGTCETAVCEGEPEHRDYVYPPSQRDTLRTMLVCVSRAKSARLVLDL</sequence>
<dbReference type="InterPro" id="IPR036010">
    <property type="entry name" value="2Fe-2S_ferredoxin-like_sf"/>
</dbReference>
<dbReference type="GO" id="GO:0046872">
    <property type="term" value="F:metal ion binding"/>
    <property type="evidence" value="ECO:0007669"/>
    <property type="project" value="UniProtKB-KW"/>
</dbReference>
<evidence type="ECO:0000256" key="3">
    <source>
        <dbReference type="ARBA" id="ARBA00022643"/>
    </source>
</evidence>
<dbReference type="InterPro" id="IPR054582">
    <property type="entry name" value="DmmA-like_N"/>
</dbReference>
<dbReference type="InterPro" id="IPR050415">
    <property type="entry name" value="MRET"/>
</dbReference>
<reference evidence="11 12" key="1">
    <citation type="submission" date="2019-12" db="EMBL/GenBank/DDBJ databases">
        <authorList>
            <person name="Huq M.A."/>
        </authorList>
    </citation>
    <scope>NUCLEOTIDE SEQUENCE [LARGE SCALE GENOMIC DNA]</scope>
    <source>
        <strain evidence="11 12">MAH-25</strain>
    </source>
</reference>
<organism evidence="11 12">
    <name type="scientific">Ramlibacter pinisoli</name>
    <dbReference type="NCBI Taxonomy" id="2682844"/>
    <lineage>
        <taxon>Bacteria</taxon>
        <taxon>Pseudomonadati</taxon>
        <taxon>Pseudomonadota</taxon>
        <taxon>Betaproteobacteria</taxon>
        <taxon>Burkholderiales</taxon>
        <taxon>Comamonadaceae</taxon>
        <taxon>Ramlibacter</taxon>
    </lineage>
</organism>
<dbReference type="GO" id="GO:0051537">
    <property type="term" value="F:2 iron, 2 sulfur cluster binding"/>
    <property type="evidence" value="ECO:0007669"/>
    <property type="project" value="UniProtKB-KW"/>
</dbReference>
<evidence type="ECO:0000256" key="7">
    <source>
        <dbReference type="ARBA" id="ARBA00023004"/>
    </source>
</evidence>
<keyword evidence="4" id="KW-0001">2Fe-2S</keyword>
<evidence type="ECO:0000259" key="10">
    <source>
        <dbReference type="PROSITE" id="PS51384"/>
    </source>
</evidence>
<dbReference type="GO" id="GO:0016491">
    <property type="term" value="F:oxidoreductase activity"/>
    <property type="evidence" value="ECO:0007669"/>
    <property type="project" value="UniProtKB-KW"/>
</dbReference>
<dbReference type="PANTHER" id="PTHR47354:SF1">
    <property type="entry name" value="CARNITINE MONOOXYGENASE REDUCTASE SUBUNIT"/>
    <property type="match status" value="1"/>
</dbReference>
<keyword evidence="7" id="KW-0408">Iron</keyword>
<dbReference type="CDD" id="cd06185">
    <property type="entry name" value="PDR_like"/>
    <property type="match status" value="1"/>
</dbReference>
<keyword evidence="8" id="KW-0411">Iron-sulfur</keyword>
<feature type="domain" description="2Fe-2S ferredoxin-type" evidence="9">
    <location>
        <begin position="233"/>
        <end position="318"/>
    </location>
</feature>
<dbReference type="SUPFAM" id="SSF54292">
    <property type="entry name" value="2Fe-2S ferredoxin-like"/>
    <property type="match status" value="1"/>
</dbReference>
<evidence type="ECO:0000313" key="11">
    <source>
        <dbReference type="EMBL" id="MVQ27946.1"/>
    </source>
</evidence>
<protein>
    <submittedName>
        <fullName evidence="11">2Fe-2S iron-sulfur cluster binding domain-containing protein</fullName>
    </submittedName>
</protein>
<evidence type="ECO:0000256" key="2">
    <source>
        <dbReference type="ARBA" id="ARBA00022630"/>
    </source>
</evidence>
<dbReference type="Gene3D" id="3.10.20.30">
    <property type="match status" value="1"/>
</dbReference>
<dbReference type="Pfam" id="PF00111">
    <property type="entry name" value="Fer2"/>
    <property type="match status" value="1"/>
</dbReference>
<dbReference type="Proteomes" id="UP000469385">
    <property type="component" value="Unassembled WGS sequence"/>
</dbReference>
<dbReference type="PRINTS" id="PR00409">
    <property type="entry name" value="PHDIOXRDTASE"/>
</dbReference>
<gene>
    <name evidence="11" type="ORF">GON04_00685</name>
</gene>
<dbReference type="InterPro" id="IPR006058">
    <property type="entry name" value="2Fe2S_fd_BS"/>
</dbReference>
<name>A0A6N8INY8_9BURK</name>
<accession>A0A6N8INY8</accession>
<dbReference type="EMBL" id="WSEL01000002">
    <property type="protein sequence ID" value="MVQ27946.1"/>
    <property type="molecule type" value="Genomic_DNA"/>
</dbReference>
<keyword evidence="2" id="KW-0285">Flavoprotein</keyword>
<dbReference type="Gene3D" id="3.40.50.80">
    <property type="entry name" value="Nucleotide-binding domain of ferredoxin-NADP reductase (FNR) module"/>
    <property type="match status" value="1"/>
</dbReference>
<evidence type="ECO:0000256" key="4">
    <source>
        <dbReference type="ARBA" id="ARBA00022714"/>
    </source>
</evidence>
<dbReference type="InterPro" id="IPR039261">
    <property type="entry name" value="FNR_nucleotide-bd"/>
</dbReference>
<keyword evidence="5" id="KW-0479">Metal-binding</keyword>
<dbReference type="SUPFAM" id="SSF52343">
    <property type="entry name" value="Ferredoxin reductase-like, C-terminal NADP-linked domain"/>
    <property type="match status" value="1"/>
</dbReference>